<evidence type="ECO:0000256" key="1">
    <source>
        <dbReference type="ARBA" id="ARBA00000983"/>
    </source>
</evidence>
<dbReference type="PANTHER" id="PTHR15749">
    <property type="entry name" value="FANCONI-ASSOCIATED NUCLEASE 1"/>
    <property type="match status" value="1"/>
</dbReference>
<evidence type="ECO:0000313" key="12">
    <source>
        <dbReference type="EMBL" id="ABO23760.1"/>
    </source>
</evidence>
<dbReference type="GO" id="GO:0003676">
    <property type="term" value="F:nucleic acid binding"/>
    <property type="evidence" value="ECO:0007669"/>
    <property type="project" value="InterPro"/>
</dbReference>
<reference evidence="12 13" key="1">
    <citation type="submission" date="2007-03" db="EMBL/GenBank/DDBJ databases">
        <title>Complete sequence of Shewanella loihica PV-4.</title>
        <authorList>
            <consortium name="US DOE Joint Genome Institute"/>
            <person name="Copeland A."/>
            <person name="Lucas S."/>
            <person name="Lapidus A."/>
            <person name="Barry K."/>
            <person name="Detter J.C."/>
            <person name="Glavina del Rio T."/>
            <person name="Hammon N."/>
            <person name="Israni S."/>
            <person name="Dalin E."/>
            <person name="Tice H."/>
            <person name="Pitluck S."/>
            <person name="Chain P."/>
            <person name="Malfatti S."/>
            <person name="Shin M."/>
            <person name="Vergez L."/>
            <person name="Schmutz J."/>
            <person name="Larimer F."/>
            <person name="Land M."/>
            <person name="Hauser L."/>
            <person name="Kyrpides N."/>
            <person name="Mikhailova N."/>
            <person name="Romine M.F."/>
            <person name="Serres G."/>
            <person name="Fredrickson J."/>
            <person name="Tiedje J."/>
            <person name="Richardson P."/>
        </authorList>
    </citation>
    <scope>NUCLEOTIDE SEQUENCE [LARGE SCALE GENOMIC DNA]</scope>
    <source>
        <strain evidence="13">ATCC BAA-1088 / PV-4</strain>
    </source>
</reference>
<dbReference type="Pfam" id="PF08774">
    <property type="entry name" value="VRR_NUC"/>
    <property type="match status" value="1"/>
</dbReference>
<keyword evidence="10" id="KW-0464">Manganese</keyword>
<organism evidence="12 13">
    <name type="scientific">Shewanella loihica (strain ATCC BAA-1088 / PV-4)</name>
    <dbReference type="NCBI Taxonomy" id="323850"/>
    <lineage>
        <taxon>Bacteria</taxon>
        <taxon>Pseudomonadati</taxon>
        <taxon>Pseudomonadota</taxon>
        <taxon>Gammaproteobacteria</taxon>
        <taxon>Alteromonadales</taxon>
        <taxon>Shewanellaceae</taxon>
        <taxon>Shewanella</taxon>
    </lineage>
</organism>
<evidence type="ECO:0000256" key="8">
    <source>
        <dbReference type="ARBA" id="ARBA00022801"/>
    </source>
</evidence>
<dbReference type="PANTHER" id="PTHR15749:SF4">
    <property type="entry name" value="FANCONI-ASSOCIATED NUCLEASE 1"/>
    <property type="match status" value="1"/>
</dbReference>
<accession>A3QE62</accession>
<dbReference type="AlphaFoldDB" id="A3QE62"/>
<comment type="similarity">
    <text evidence="4">Belongs to the FAN1 family.</text>
</comment>
<name>A3QE62_SHELP</name>
<evidence type="ECO:0000259" key="11">
    <source>
        <dbReference type="SMART" id="SM00990"/>
    </source>
</evidence>
<dbReference type="EMBL" id="CP000606">
    <property type="protein sequence ID" value="ABO23760.1"/>
    <property type="molecule type" value="Genomic_DNA"/>
</dbReference>
<keyword evidence="13" id="KW-1185">Reference proteome</keyword>
<dbReference type="Gene3D" id="3.40.1350.10">
    <property type="match status" value="1"/>
</dbReference>
<evidence type="ECO:0000256" key="3">
    <source>
        <dbReference type="ARBA" id="ARBA00001946"/>
    </source>
</evidence>
<evidence type="ECO:0000256" key="4">
    <source>
        <dbReference type="ARBA" id="ARBA00005533"/>
    </source>
</evidence>
<dbReference type="SMART" id="SM00990">
    <property type="entry name" value="VRR_NUC"/>
    <property type="match status" value="1"/>
</dbReference>
<dbReference type="GO" id="GO:0004528">
    <property type="term" value="F:phosphodiesterase I activity"/>
    <property type="evidence" value="ECO:0007669"/>
    <property type="project" value="UniProtKB-EC"/>
</dbReference>
<dbReference type="InterPro" id="IPR049125">
    <property type="entry name" value="FAN1-like_WH"/>
</dbReference>
<dbReference type="InterPro" id="IPR033315">
    <property type="entry name" value="Fan1-like"/>
</dbReference>
<comment type="cofactor">
    <cofactor evidence="3">
        <name>Mg(2+)</name>
        <dbReference type="ChEBI" id="CHEBI:18420"/>
    </cofactor>
</comment>
<proteinExistence type="inferred from homology"/>
<keyword evidence="7" id="KW-0479">Metal-binding</keyword>
<dbReference type="eggNOG" id="COG2176">
    <property type="taxonomic scope" value="Bacteria"/>
</dbReference>
<dbReference type="STRING" id="323850.Shew_1894"/>
<evidence type="ECO:0000256" key="5">
    <source>
        <dbReference type="ARBA" id="ARBA00012029"/>
    </source>
</evidence>
<comment type="cofactor">
    <cofactor evidence="2">
        <name>Mn(2+)</name>
        <dbReference type="ChEBI" id="CHEBI:29035"/>
    </cofactor>
</comment>
<dbReference type="OrthoDB" id="9803913at2"/>
<dbReference type="InterPro" id="IPR014883">
    <property type="entry name" value="VRR_NUC"/>
</dbReference>
<dbReference type="InterPro" id="IPR011856">
    <property type="entry name" value="tRNA_endonuc-like_dom_sf"/>
</dbReference>
<dbReference type="GO" id="GO:0036297">
    <property type="term" value="P:interstrand cross-link repair"/>
    <property type="evidence" value="ECO:0007669"/>
    <property type="project" value="InterPro"/>
</dbReference>
<dbReference type="Pfam" id="PF21315">
    <property type="entry name" value="FAN1_HTH"/>
    <property type="match status" value="1"/>
</dbReference>
<dbReference type="GO" id="GO:0046872">
    <property type="term" value="F:metal ion binding"/>
    <property type="evidence" value="ECO:0007669"/>
    <property type="project" value="UniProtKB-KW"/>
</dbReference>
<comment type="catalytic activity">
    <reaction evidence="1">
        <text>Hydrolytically removes 5'-nucleotides successively from the 3'-hydroxy termini of 3'-hydroxy-terminated oligonucleotides.</text>
        <dbReference type="EC" id="3.1.4.1"/>
    </reaction>
</comment>
<dbReference type="EC" id="3.1.4.1" evidence="5"/>
<keyword evidence="6" id="KW-0540">Nuclease</keyword>
<dbReference type="Proteomes" id="UP000001558">
    <property type="component" value="Chromosome"/>
</dbReference>
<sequence length="643" mass="73445">MTQRENEKPVQVKKPVRISGEASSTAKVLPTYYYLSNFLLMLEGVARRYGDLLDEVELGFVDTFSALTPDAQCLLVRLISRQGPWFCEAQLNYSEIEGIPEAISELFKHSLICYEQPDTAWLLQKSTKTELSQALVETSQALVKDIKRLKKSELIQYAQETGLLPNLLRRLAPAQHWFCLSPQVVYRRFELLYFERMSQSLSQFILADLGIHNFEAYSTSIASRSFNTRAEIEGLYTLSSLYQEFEEGGLSGKPSDIGIENFDSFCQRLTELPDFTKEAGNEKLNRMTQGLWLMAARQLERLGHFERALALYGNTKKPPSRERQARCLNKLGRDDEALEFVELMLASPMEESERLVARRLQKSLHRSLGRAAPKPWQGEFDTFKLECQRTANDENLEGRESNAEGAGRVEQCAARHLSTMQGEQLRLCVEVENRLFCSLFGLAFWDIIFTDVGGAFANSYQSRPSDMYQSEFYPRRKQAIDKRLAALASGDTQMIMEHFHQKCGITNDWVHWPLFEELSFDALGLESAQSRDKDQTPLLLQLALTAFSGAFLANLFRQMLFDLRYYRAGFPDLICFHLTAEYLAIERHATDDGAPNLIDSRVTAELIEVKGPGDALRDNQTVWLDWFNRNGVKASVCYLSWLD</sequence>
<keyword evidence="8" id="KW-0378">Hydrolase</keyword>
<evidence type="ECO:0000256" key="7">
    <source>
        <dbReference type="ARBA" id="ARBA00022723"/>
    </source>
</evidence>
<dbReference type="KEGG" id="slo:Shew_1894"/>
<evidence type="ECO:0000256" key="6">
    <source>
        <dbReference type="ARBA" id="ARBA00022722"/>
    </source>
</evidence>
<keyword evidence="9" id="KW-0460">Magnesium</keyword>
<protein>
    <recommendedName>
        <fullName evidence="5">phosphodiesterase I</fullName>
        <ecNumber evidence="5">3.1.4.1</ecNumber>
    </recommendedName>
</protein>
<dbReference type="HOGENOM" id="CLU_036183_0_0_6"/>
<evidence type="ECO:0000256" key="2">
    <source>
        <dbReference type="ARBA" id="ARBA00001936"/>
    </source>
</evidence>
<gene>
    <name evidence="12" type="ordered locus">Shew_1894</name>
</gene>
<evidence type="ECO:0000313" key="13">
    <source>
        <dbReference type="Proteomes" id="UP000001558"/>
    </source>
</evidence>
<evidence type="ECO:0000256" key="10">
    <source>
        <dbReference type="ARBA" id="ARBA00023211"/>
    </source>
</evidence>
<evidence type="ECO:0000256" key="9">
    <source>
        <dbReference type="ARBA" id="ARBA00022842"/>
    </source>
</evidence>
<feature type="domain" description="VRR-NUC" evidence="11">
    <location>
        <begin position="530"/>
        <end position="641"/>
    </location>
</feature>